<dbReference type="PANTHER" id="PTHR43133">
    <property type="entry name" value="RNA POLYMERASE ECF-TYPE SIGMA FACTO"/>
    <property type="match status" value="1"/>
</dbReference>
<dbReference type="Gene3D" id="1.10.1740.10">
    <property type="match status" value="1"/>
</dbReference>
<gene>
    <name evidence="8" type="ORF">RHODO2019_06575</name>
</gene>
<evidence type="ECO:0000256" key="5">
    <source>
        <dbReference type="ARBA" id="ARBA00023163"/>
    </source>
</evidence>
<feature type="domain" description="RNA polymerase sigma factor 70 region 4 type 2" evidence="7">
    <location>
        <begin position="129"/>
        <end position="176"/>
    </location>
</feature>
<dbReference type="InterPro" id="IPR013324">
    <property type="entry name" value="RNA_pol_sigma_r3/r4-like"/>
</dbReference>
<keyword evidence="2" id="KW-0805">Transcription regulation</keyword>
<dbReference type="Pfam" id="PF04542">
    <property type="entry name" value="Sigma70_r2"/>
    <property type="match status" value="1"/>
</dbReference>
<name>A0ABY6P355_9NOCA</name>
<proteinExistence type="inferred from homology"/>
<reference evidence="8" key="1">
    <citation type="submission" date="2022-10" db="EMBL/GenBank/DDBJ databases">
        <title>Rhodococcus sp.75.</title>
        <authorList>
            <person name="Sun M."/>
        </authorList>
    </citation>
    <scope>NUCLEOTIDE SEQUENCE</scope>
    <source>
        <strain evidence="8">75</strain>
    </source>
</reference>
<dbReference type="InterPro" id="IPR007627">
    <property type="entry name" value="RNA_pol_sigma70_r2"/>
</dbReference>
<accession>A0ABY6P355</accession>
<evidence type="ECO:0000313" key="8">
    <source>
        <dbReference type="EMBL" id="UZJ26085.1"/>
    </source>
</evidence>
<organism evidence="8 9">
    <name type="scientific">Rhodococcus antarcticus</name>
    <dbReference type="NCBI Taxonomy" id="2987751"/>
    <lineage>
        <taxon>Bacteria</taxon>
        <taxon>Bacillati</taxon>
        <taxon>Actinomycetota</taxon>
        <taxon>Actinomycetes</taxon>
        <taxon>Mycobacteriales</taxon>
        <taxon>Nocardiaceae</taxon>
        <taxon>Rhodococcus</taxon>
    </lineage>
</organism>
<evidence type="ECO:0000313" key="9">
    <source>
        <dbReference type="Proteomes" id="UP001164965"/>
    </source>
</evidence>
<dbReference type="InterPro" id="IPR039425">
    <property type="entry name" value="RNA_pol_sigma-70-like"/>
</dbReference>
<comment type="similarity">
    <text evidence="1">Belongs to the sigma-70 factor family. ECF subfamily.</text>
</comment>
<protein>
    <submittedName>
        <fullName evidence="8">Sigma-70 family RNA polymerase sigma factor</fullName>
    </submittedName>
</protein>
<dbReference type="CDD" id="cd06171">
    <property type="entry name" value="Sigma70_r4"/>
    <property type="match status" value="1"/>
</dbReference>
<evidence type="ECO:0000256" key="1">
    <source>
        <dbReference type="ARBA" id="ARBA00010641"/>
    </source>
</evidence>
<dbReference type="SUPFAM" id="SSF88659">
    <property type="entry name" value="Sigma3 and sigma4 domains of RNA polymerase sigma factors"/>
    <property type="match status" value="1"/>
</dbReference>
<keyword evidence="4" id="KW-0238">DNA-binding</keyword>
<keyword evidence="5" id="KW-0804">Transcription</keyword>
<dbReference type="InterPro" id="IPR013249">
    <property type="entry name" value="RNA_pol_sigma70_r4_t2"/>
</dbReference>
<dbReference type="SUPFAM" id="SSF88946">
    <property type="entry name" value="Sigma2 domain of RNA polymerase sigma factors"/>
    <property type="match status" value="1"/>
</dbReference>
<evidence type="ECO:0000259" key="7">
    <source>
        <dbReference type="Pfam" id="PF08281"/>
    </source>
</evidence>
<dbReference type="InterPro" id="IPR036388">
    <property type="entry name" value="WH-like_DNA-bd_sf"/>
</dbReference>
<evidence type="ECO:0000259" key="6">
    <source>
        <dbReference type="Pfam" id="PF04542"/>
    </source>
</evidence>
<dbReference type="InterPro" id="IPR014284">
    <property type="entry name" value="RNA_pol_sigma-70_dom"/>
</dbReference>
<evidence type="ECO:0000256" key="2">
    <source>
        <dbReference type="ARBA" id="ARBA00023015"/>
    </source>
</evidence>
<sequence length="205" mass="22320">MAERASEDVLLVSRLSTGDEGALSQLYDRYSRPAYSLARRICVDELLAEDVVQEVFLAVWRDPSKYVADRGAFSSWLLTLVHHKAVDAVRREGVHRRRQVAMDDETTDRLAPQTPGADVDAIGAVVAGDVRSALRDLPTEQRTAMMLAYYGGYTQREVAALVGVPLGTVKSRMFAAAGRLRAALGPLSADFGIAAARTSEGEVLR</sequence>
<dbReference type="Pfam" id="PF08281">
    <property type="entry name" value="Sigma70_r4_2"/>
    <property type="match status" value="1"/>
</dbReference>
<dbReference type="NCBIfam" id="TIGR02937">
    <property type="entry name" value="sigma70-ECF"/>
    <property type="match status" value="1"/>
</dbReference>
<dbReference type="RefSeq" id="WP_265384189.1">
    <property type="nucleotide sequence ID" value="NZ_CP110615.1"/>
</dbReference>
<feature type="domain" description="RNA polymerase sigma-70 region 2" evidence="6">
    <location>
        <begin position="26"/>
        <end position="92"/>
    </location>
</feature>
<keyword evidence="3" id="KW-0731">Sigma factor</keyword>
<evidence type="ECO:0000256" key="4">
    <source>
        <dbReference type="ARBA" id="ARBA00023125"/>
    </source>
</evidence>
<dbReference type="Proteomes" id="UP001164965">
    <property type="component" value="Chromosome"/>
</dbReference>
<keyword evidence="9" id="KW-1185">Reference proteome</keyword>
<dbReference type="PANTHER" id="PTHR43133:SF62">
    <property type="entry name" value="RNA POLYMERASE SIGMA FACTOR SIGZ"/>
    <property type="match status" value="1"/>
</dbReference>
<dbReference type="Gene3D" id="1.10.10.10">
    <property type="entry name" value="Winged helix-like DNA-binding domain superfamily/Winged helix DNA-binding domain"/>
    <property type="match status" value="1"/>
</dbReference>
<dbReference type="InterPro" id="IPR013325">
    <property type="entry name" value="RNA_pol_sigma_r2"/>
</dbReference>
<evidence type="ECO:0000256" key="3">
    <source>
        <dbReference type="ARBA" id="ARBA00023082"/>
    </source>
</evidence>
<dbReference type="EMBL" id="CP110615">
    <property type="protein sequence ID" value="UZJ26085.1"/>
    <property type="molecule type" value="Genomic_DNA"/>
</dbReference>